<reference evidence="3" key="1">
    <citation type="journal article" date="2013" name="Mol. Plant Microbe Interact.">
        <title>Global aspects of pacC regulation of pathogenicity genes in Colletotrichum gloeosporioides as revealed by transcriptome analysis.</title>
        <authorList>
            <person name="Alkan N."/>
            <person name="Meng X."/>
            <person name="Friedlander G."/>
            <person name="Reuveni E."/>
            <person name="Sukno S."/>
            <person name="Sherman A."/>
            <person name="Thon M."/>
            <person name="Fluhr R."/>
            <person name="Prusky D."/>
        </authorList>
    </citation>
    <scope>NUCLEOTIDE SEQUENCE [LARGE SCALE GENOMIC DNA]</scope>
    <source>
        <strain evidence="3">Cg-14</strain>
    </source>
</reference>
<dbReference type="EMBL" id="AMYD01002162">
    <property type="protein sequence ID" value="EQB50025.1"/>
    <property type="molecule type" value="Genomic_DNA"/>
</dbReference>
<accession>T0LPB0</accession>
<dbReference type="Proteomes" id="UP000015530">
    <property type="component" value="Unassembled WGS sequence"/>
</dbReference>
<evidence type="ECO:0000313" key="3">
    <source>
        <dbReference type="Proteomes" id="UP000015530"/>
    </source>
</evidence>
<name>T0LPB0_COLGC</name>
<feature type="region of interest" description="Disordered" evidence="1">
    <location>
        <begin position="14"/>
        <end position="37"/>
    </location>
</feature>
<organism evidence="2 3">
    <name type="scientific">Colletotrichum gloeosporioides (strain Cg-14)</name>
    <name type="common">Anthracnose fungus</name>
    <name type="synonym">Glomerella cingulata</name>
    <dbReference type="NCBI Taxonomy" id="1237896"/>
    <lineage>
        <taxon>Eukaryota</taxon>
        <taxon>Fungi</taxon>
        <taxon>Dikarya</taxon>
        <taxon>Ascomycota</taxon>
        <taxon>Pezizomycotina</taxon>
        <taxon>Sordariomycetes</taxon>
        <taxon>Hypocreomycetidae</taxon>
        <taxon>Glomerellales</taxon>
        <taxon>Glomerellaceae</taxon>
        <taxon>Colletotrichum</taxon>
        <taxon>Colletotrichum gloeosporioides species complex</taxon>
    </lineage>
</organism>
<gene>
    <name evidence="2" type="ORF">CGLO_10575</name>
</gene>
<dbReference type="HOGENOM" id="CLU_3351025_0_0_1"/>
<proteinExistence type="predicted"/>
<feature type="compositionally biased region" description="Polar residues" evidence="1">
    <location>
        <begin position="14"/>
        <end position="24"/>
    </location>
</feature>
<dbReference type="AlphaFoldDB" id="T0LPB0"/>
<evidence type="ECO:0000256" key="1">
    <source>
        <dbReference type="SAM" id="MobiDB-lite"/>
    </source>
</evidence>
<evidence type="ECO:0000313" key="2">
    <source>
        <dbReference type="EMBL" id="EQB50025.1"/>
    </source>
</evidence>
<sequence>MTGIRLSLCWTLSDSASKDNGQGTRESKLNPTGKRCL</sequence>
<comment type="caution">
    <text evidence="2">The sequence shown here is derived from an EMBL/GenBank/DDBJ whole genome shotgun (WGS) entry which is preliminary data.</text>
</comment>
<protein>
    <submittedName>
        <fullName evidence="2">Uncharacterized protein</fullName>
    </submittedName>
</protein>